<keyword evidence="6" id="KW-1185">Reference proteome</keyword>
<name>A0A8J4SFZ4_9TREM</name>
<gene>
    <name evidence="5" type="ORF">PHET_08455</name>
</gene>
<dbReference type="InterPro" id="IPR011009">
    <property type="entry name" value="Kinase-like_dom_sf"/>
</dbReference>
<dbReference type="EMBL" id="LUCH01009130">
    <property type="protein sequence ID" value="KAF5396123.1"/>
    <property type="molecule type" value="Genomic_DNA"/>
</dbReference>
<proteinExistence type="predicted"/>
<dbReference type="InterPro" id="IPR000719">
    <property type="entry name" value="Prot_kinase_dom"/>
</dbReference>
<feature type="compositionally biased region" description="Polar residues" evidence="3">
    <location>
        <begin position="285"/>
        <end position="295"/>
    </location>
</feature>
<evidence type="ECO:0000259" key="4">
    <source>
        <dbReference type="PROSITE" id="PS50011"/>
    </source>
</evidence>
<feature type="compositionally biased region" description="Polar residues" evidence="3">
    <location>
        <begin position="311"/>
        <end position="322"/>
    </location>
</feature>
<dbReference type="InterPro" id="IPR011989">
    <property type="entry name" value="ARM-like"/>
</dbReference>
<evidence type="ECO:0000256" key="3">
    <source>
        <dbReference type="SAM" id="MobiDB-lite"/>
    </source>
</evidence>
<feature type="domain" description="Protein kinase" evidence="4">
    <location>
        <begin position="1"/>
        <end position="274"/>
    </location>
</feature>
<feature type="compositionally biased region" description="Low complexity" evidence="3">
    <location>
        <begin position="296"/>
        <end position="310"/>
    </location>
</feature>
<evidence type="ECO:0000313" key="6">
    <source>
        <dbReference type="Proteomes" id="UP000748531"/>
    </source>
</evidence>
<comment type="caution">
    <text evidence="5">The sequence shown here is derived from an EMBL/GenBank/DDBJ whole genome shotgun (WGS) entry which is preliminary data.</text>
</comment>
<dbReference type="SUPFAM" id="SSF56112">
    <property type="entry name" value="Protein kinase-like (PK-like)"/>
    <property type="match status" value="1"/>
</dbReference>
<dbReference type="GO" id="GO:0005524">
    <property type="term" value="F:ATP binding"/>
    <property type="evidence" value="ECO:0007669"/>
    <property type="project" value="UniProtKB-KW"/>
</dbReference>
<dbReference type="PRINTS" id="PR00109">
    <property type="entry name" value="TYRKINASE"/>
</dbReference>
<evidence type="ECO:0000256" key="1">
    <source>
        <dbReference type="ARBA" id="ARBA00022741"/>
    </source>
</evidence>
<dbReference type="PANTHER" id="PTHR24418">
    <property type="entry name" value="TYROSINE-PROTEIN KINASE"/>
    <property type="match status" value="1"/>
</dbReference>
<dbReference type="Proteomes" id="UP000748531">
    <property type="component" value="Unassembled WGS sequence"/>
</dbReference>
<dbReference type="GO" id="GO:0004672">
    <property type="term" value="F:protein kinase activity"/>
    <property type="evidence" value="ECO:0007669"/>
    <property type="project" value="InterPro"/>
</dbReference>
<dbReference type="OrthoDB" id="28230at2759"/>
<reference evidence="5" key="1">
    <citation type="submission" date="2019-05" db="EMBL/GenBank/DDBJ databases">
        <title>Annotation for the trematode Paragonimus heterotremus.</title>
        <authorList>
            <person name="Choi Y.-J."/>
        </authorList>
    </citation>
    <scope>NUCLEOTIDE SEQUENCE</scope>
    <source>
        <strain evidence="5">LC</strain>
    </source>
</reference>
<dbReference type="AlphaFoldDB" id="A0A8J4SFZ4"/>
<dbReference type="Gene3D" id="1.25.10.10">
    <property type="entry name" value="Leucine-rich Repeat Variant"/>
    <property type="match status" value="1"/>
</dbReference>
<feature type="region of interest" description="Disordered" evidence="3">
    <location>
        <begin position="277"/>
        <end position="322"/>
    </location>
</feature>
<dbReference type="InterPro" id="IPR001245">
    <property type="entry name" value="Ser-Thr/Tyr_kinase_cat_dom"/>
</dbReference>
<accession>A0A8J4SFZ4</accession>
<sequence length="322" mass="35677">AHFGQLLPILETFLNKAPNIAELDAVRQSVLILTGSLSQNLAADDPKVWNIFSRLITTLNFPSDVVQQAVEDCLASLVMKLSEEQKTKTITRLMSTLLGSPVYAERHGAAHGIAGIASGLGIMSLKHYGIIEKLIPALEDTKSSKRREDSSPVGFLAAYNREYVAHAGARFPIKWTAPEAANYSRFTSKSDVWSFGILLTEIVTYGRSPYPGMHNAEVLRQVEAGYRMSKPPGCPPELYDLMLECWAADEQKRPSFVEIQKRLEDYCEEQRPLYRNVPSPGVALPQSTARTQPTLPSSSHKNHNNNTSPKAFQNSLQIRVAP</sequence>
<evidence type="ECO:0000256" key="2">
    <source>
        <dbReference type="ARBA" id="ARBA00022840"/>
    </source>
</evidence>
<keyword evidence="1" id="KW-0547">Nucleotide-binding</keyword>
<dbReference type="InterPro" id="IPR050198">
    <property type="entry name" value="Non-receptor_tyrosine_kinases"/>
</dbReference>
<feature type="non-terminal residue" evidence="5">
    <location>
        <position position="322"/>
    </location>
</feature>
<dbReference type="InterPro" id="IPR016024">
    <property type="entry name" value="ARM-type_fold"/>
</dbReference>
<protein>
    <recommendedName>
        <fullName evidence="4">Protein kinase domain-containing protein</fullName>
    </recommendedName>
</protein>
<dbReference type="Pfam" id="PF07714">
    <property type="entry name" value="PK_Tyr_Ser-Thr"/>
    <property type="match status" value="1"/>
</dbReference>
<dbReference type="PROSITE" id="PS50011">
    <property type="entry name" value="PROTEIN_KINASE_DOM"/>
    <property type="match status" value="1"/>
</dbReference>
<organism evidence="5 6">
    <name type="scientific">Paragonimus heterotremus</name>
    <dbReference type="NCBI Taxonomy" id="100268"/>
    <lineage>
        <taxon>Eukaryota</taxon>
        <taxon>Metazoa</taxon>
        <taxon>Spiralia</taxon>
        <taxon>Lophotrochozoa</taxon>
        <taxon>Platyhelminthes</taxon>
        <taxon>Trematoda</taxon>
        <taxon>Digenea</taxon>
        <taxon>Plagiorchiida</taxon>
        <taxon>Troglotremata</taxon>
        <taxon>Troglotrematidae</taxon>
        <taxon>Paragonimus</taxon>
    </lineage>
</organism>
<evidence type="ECO:0000313" key="5">
    <source>
        <dbReference type="EMBL" id="KAF5396123.1"/>
    </source>
</evidence>
<dbReference type="FunFam" id="1.10.510.10:FF:000986">
    <property type="entry name" value="Protein tyrosine kinase 2aa"/>
    <property type="match status" value="1"/>
</dbReference>
<dbReference type="Gene3D" id="1.10.510.10">
    <property type="entry name" value="Transferase(Phosphotransferase) domain 1"/>
    <property type="match status" value="1"/>
</dbReference>
<dbReference type="SUPFAM" id="SSF48371">
    <property type="entry name" value="ARM repeat"/>
    <property type="match status" value="1"/>
</dbReference>
<keyword evidence="2" id="KW-0067">ATP-binding</keyword>